<dbReference type="Proteomes" id="UP001597114">
    <property type="component" value="Unassembled WGS sequence"/>
</dbReference>
<comment type="caution">
    <text evidence="3">The sequence shown here is derived from an EMBL/GenBank/DDBJ whole genome shotgun (WGS) entry which is preliminary data.</text>
</comment>
<evidence type="ECO:0008006" key="5">
    <source>
        <dbReference type="Google" id="ProtNLM"/>
    </source>
</evidence>
<name>A0ABW4EPE8_9PSEU</name>
<feature type="transmembrane region" description="Helical" evidence="2">
    <location>
        <begin position="6"/>
        <end position="27"/>
    </location>
</feature>
<protein>
    <recommendedName>
        <fullName evidence="5">Secreted protein</fullName>
    </recommendedName>
</protein>
<gene>
    <name evidence="3" type="ORF">ACFSJD_08535</name>
</gene>
<dbReference type="RefSeq" id="WP_344721093.1">
    <property type="nucleotide sequence ID" value="NZ_BAAAUS010000007.1"/>
</dbReference>
<feature type="compositionally biased region" description="Basic and acidic residues" evidence="1">
    <location>
        <begin position="146"/>
        <end position="160"/>
    </location>
</feature>
<evidence type="ECO:0000313" key="4">
    <source>
        <dbReference type="Proteomes" id="UP001597114"/>
    </source>
</evidence>
<organism evidence="3 4">
    <name type="scientific">Pseudonocardia yunnanensis</name>
    <dbReference type="NCBI Taxonomy" id="58107"/>
    <lineage>
        <taxon>Bacteria</taxon>
        <taxon>Bacillati</taxon>
        <taxon>Actinomycetota</taxon>
        <taxon>Actinomycetes</taxon>
        <taxon>Pseudonocardiales</taxon>
        <taxon>Pseudonocardiaceae</taxon>
        <taxon>Pseudonocardia</taxon>
    </lineage>
</organism>
<evidence type="ECO:0000256" key="1">
    <source>
        <dbReference type="SAM" id="MobiDB-lite"/>
    </source>
</evidence>
<accession>A0ABW4EPE8</accession>
<feature type="compositionally biased region" description="Basic and acidic residues" evidence="1">
    <location>
        <begin position="187"/>
        <end position="203"/>
    </location>
</feature>
<feature type="region of interest" description="Disordered" evidence="1">
    <location>
        <begin position="146"/>
        <end position="169"/>
    </location>
</feature>
<feature type="region of interest" description="Disordered" evidence="1">
    <location>
        <begin position="183"/>
        <end position="224"/>
    </location>
</feature>
<keyword evidence="2" id="KW-1133">Transmembrane helix</keyword>
<proteinExistence type="predicted"/>
<sequence>MDATVLALIIVAVVLLVAVVAMGAMLAKRRRSEQLQKQFGPEYERQVMETGDRKAAESDLQARQQRRDKLDIRDLDNEERSRFQHEWSTVQRGFVDNPERALDGADALVVSVMKARGYPVGDFDRRAEDLSVDHADVVRHYRDARAVRDASARSGARDNGDGVDTEQQRQALTSYRSLVEALLGSRSADHADPDTGRNADRTDTSTPMHTTTTDAYRPTQEPTR</sequence>
<evidence type="ECO:0000256" key="2">
    <source>
        <dbReference type="SAM" id="Phobius"/>
    </source>
</evidence>
<keyword evidence="4" id="KW-1185">Reference proteome</keyword>
<evidence type="ECO:0000313" key="3">
    <source>
        <dbReference type="EMBL" id="MFD1517531.1"/>
    </source>
</evidence>
<keyword evidence="2" id="KW-0812">Transmembrane</keyword>
<keyword evidence="2" id="KW-0472">Membrane</keyword>
<dbReference type="EMBL" id="JBHUCO010000009">
    <property type="protein sequence ID" value="MFD1517531.1"/>
    <property type="molecule type" value="Genomic_DNA"/>
</dbReference>
<feature type="compositionally biased region" description="Low complexity" evidence="1">
    <location>
        <begin position="204"/>
        <end position="214"/>
    </location>
</feature>
<reference evidence="4" key="1">
    <citation type="journal article" date="2019" name="Int. J. Syst. Evol. Microbiol.">
        <title>The Global Catalogue of Microorganisms (GCM) 10K type strain sequencing project: providing services to taxonomists for standard genome sequencing and annotation.</title>
        <authorList>
            <consortium name="The Broad Institute Genomics Platform"/>
            <consortium name="The Broad Institute Genome Sequencing Center for Infectious Disease"/>
            <person name="Wu L."/>
            <person name="Ma J."/>
        </authorList>
    </citation>
    <scope>NUCLEOTIDE SEQUENCE [LARGE SCALE GENOMIC DNA]</scope>
    <source>
        <strain evidence="4">CCM 7043</strain>
    </source>
</reference>